<comment type="caution">
    <text evidence="2">The sequence shown here is derived from an EMBL/GenBank/DDBJ whole genome shotgun (WGS) entry which is preliminary data.</text>
</comment>
<keyword evidence="1" id="KW-0812">Transmembrane</keyword>
<keyword evidence="3" id="KW-1185">Reference proteome</keyword>
<reference evidence="2 3" key="1">
    <citation type="journal article" date="2013" name="BMC Genomics">
        <title>High quality de novo sequencing and assembly of the Saccharomyces arboricolus genome.</title>
        <authorList>
            <person name="Liti G."/>
            <person name="Nguyen Ba A.N."/>
            <person name="Blythe M."/>
            <person name="Mueller C.A."/>
            <person name="Bergstroem A."/>
            <person name="Cubillos F.A."/>
            <person name="Dafhnis-Calas F."/>
            <person name="Khoshraftar S."/>
            <person name="Malla S."/>
            <person name="Mehta N."/>
            <person name="Siow C.C."/>
            <person name="Warringer J."/>
            <person name="Moses A.M."/>
            <person name="Louis E.J."/>
            <person name="Nieduszynski C.A."/>
        </authorList>
    </citation>
    <scope>NUCLEOTIDE SEQUENCE [LARGE SCALE GENOMIC DNA]</scope>
    <source>
        <strain evidence="3">H-6 / AS 2.3317 / CBS 10644</strain>
    </source>
</reference>
<dbReference type="EMBL" id="ALIE01000023">
    <property type="protein sequence ID" value="EJS44496.1"/>
    <property type="molecule type" value="Genomic_DNA"/>
</dbReference>
<sequence length="127" mass="14859">MIPPPLDASLLREHAYQGTNDLSTVLSPNTFTDEGGYKPVLKYGLGYFNYGLVLDDEVYDYSVCDIIRGHVYDYFWCYFYCFIILCTIWIMRLTWRSGGKKNKLGWNKKKDDFKIEGGDLEYQHVKV</sequence>
<dbReference type="HOGENOM" id="CLU_2005713_0_0_1"/>
<dbReference type="OrthoDB" id="4067115at2759"/>
<evidence type="ECO:0000256" key="1">
    <source>
        <dbReference type="SAM" id="Phobius"/>
    </source>
</evidence>
<keyword evidence="1" id="KW-0472">Membrane</keyword>
<feature type="transmembrane region" description="Helical" evidence="1">
    <location>
        <begin position="75"/>
        <end position="95"/>
    </location>
</feature>
<proteinExistence type="predicted"/>
<organism evidence="2 3">
    <name type="scientific">Saccharomyces arboricola (strain H-6 / AS 2.3317 / CBS 10644)</name>
    <name type="common">Yeast</name>
    <dbReference type="NCBI Taxonomy" id="1160507"/>
    <lineage>
        <taxon>Eukaryota</taxon>
        <taxon>Fungi</taxon>
        <taxon>Dikarya</taxon>
        <taxon>Ascomycota</taxon>
        <taxon>Saccharomycotina</taxon>
        <taxon>Saccharomycetes</taxon>
        <taxon>Saccharomycetales</taxon>
        <taxon>Saccharomycetaceae</taxon>
        <taxon>Saccharomyces</taxon>
    </lineage>
</organism>
<keyword evidence="1" id="KW-1133">Transmembrane helix</keyword>
<evidence type="ECO:0000313" key="2">
    <source>
        <dbReference type="EMBL" id="EJS44496.1"/>
    </source>
</evidence>
<dbReference type="Proteomes" id="UP000006968">
    <property type="component" value="Chromosome III"/>
</dbReference>
<accession>J8Q786</accession>
<gene>
    <name evidence="2" type="ORF">SU7_0379</name>
</gene>
<dbReference type="AlphaFoldDB" id="J8Q786"/>
<name>J8Q786_SACAR</name>
<evidence type="ECO:0000313" key="3">
    <source>
        <dbReference type="Proteomes" id="UP000006968"/>
    </source>
</evidence>
<protein>
    <submittedName>
        <fullName evidence="2">YCR043C</fullName>
    </submittedName>
</protein>